<comment type="caution">
    <text evidence="2">The sequence shown here is derived from an EMBL/GenBank/DDBJ whole genome shotgun (WGS) entry which is preliminary data.</text>
</comment>
<keyword evidence="3" id="KW-1185">Reference proteome</keyword>
<sequence length="84" mass="9014">MAGLFALGFALAASIGLGGFEKEVSMTSMDYFYFSLINVTTLGLGDIYPTGHLRVVAGVESLTGFLLISCSAQYVYKLMSKQET</sequence>
<dbReference type="Pfam" id="PF07885">
    <property type="entry name" value="Ion_trans_2"/>
    <property type="match status" value="1"/>
</dbReference>
<dbReference type="EMBL" id="AGFM01000047">
    <property type="protein sequence ID" value="EHJ60035.1"/>
    <property type="molecule type" value="Genomic_DNA"/>
</dbReference>
<dbReference type="PATRIC" id="fig|1088721.3.peg.2963"/>
<accession>G6EF77</accession>
<dbReference type="Gene3D" id="1.10.287.70">
    <property type="match status" value="1"/>
</dbReference>
<dbReference type="eggNOG" id="ENOG5032ZVN">
    <property type="taxonomic scope" value="Bacteria"/>
</dbReference>
<name>G6EF77_9SPHN</name>
<dbReference type="InterPro" id="IPR013099">
    <property type="entry name" value="K_chnl_dom"/>
</dbReference>
<gene>
    <name evidence="2" type="ORF">NSU_2998</name>
</gene>
<dbReference type="SUPFAM" id="SSF81324">
    <property type="entry name" value="Voltage-gated potassium channels"/>
    <property type="match status" value="1"/>
</dbReference>
<dbReference type="STRING" id="1088721.JI59_05010"/>
<evidence type="ECO:0000313" key="3">
    <source>
        <dbReference type="Proteomes" id="UP000004030"/>
    </source>
</evidence>
<evidence type="ECO:0000313" key="2">
    <source>
        <dbReference type="EMBL" id="EHJ60035.1"/>
    </source>
</evidence>
<dbReference type="AlphaFoldDB" id="G6EF77"/>
<reference evidence="2 3" key="1">
    <citation type="journal article" date="2012" name="J. Bacteriol.">
        <title>Genome sequence of benzo(a)pyrene-degrading bacterium Novosphingobium pentaromativorans US6-1.</title>
        <authorList>
            <person name="Luo Y.R."/>
            <person name="Kang S.G."/>
            <person name="Kim S.J."/>
            <person name="Kim M.R."/>
            <person name="Li N."/>
            <person name="Lee J.H."/>
            <person name="Kwon K.K."/>
        </authorList>
    </citation>
    <scope>NUCLEOTIDE SEQUENCE [LARGE SCALE GENOMIC DNA]</scope>
    <source>
        <strain evidence="2 3">US6-1</strain>
    </source>
</reference>
<protein>
    <submittedName>
        <fullName evidence="2">Membrane protein related to Kef-type K+ transport systemNAD-binding component</fullName>
    </submittedName>
</protein>
<dbReference type="Proteomes" id="UP000004030">
    <property type="component" value="Unassembled WGS sequence"/>
</dbReference>
<organism evidence="2 3">
    <name type="scientific">Novosphingobium pentaromativorans US6-1</name>
    <dbReference type="NCBI Taxonomy" id="1088721"/>
    <lineage>
        <taxon>Bacteria</taxon>
        <taxon>Pseudomonadati</taxon>
        <taxon>Pseudomonadota</taxon>
        <taxon>Alphaproteobacteria</taxon>
        <taxon>Sphingomonadales</taxon>
        <taxon>Sphingomonadaceae</taxon>
        <taxon>Novosphingobium</taxon>
    </lineage>
</organism>
<proteinExistence type="predicted"/>
<evidence type="ECO:0000259" key="1">
    <source>
        <dbReference type="Pfam" id="PF07885"/>
    </source>
</evidence>
<feature type="domain" description="Potassium channel" evidence="1">
    <location>
        <begin position="14"/>
        <end position="80"/>
    </location>
</feature>